<dbReference type="GO" id="GO:0009252">
    <property type="term" value="P:peptidoglycan biosynthetic process"/>
    <property type="evidence" value="ECO:0007669"/>
    <property type="project" value="UniProtKB-UniRule"/>
</dbReference>
<dbReference type="GO" id="GO:0008360">
    <property type="term" value="P:regulation of cell shape"/>
    <property type="evidence" value="ECO:0007669"/>
    <property type="project" value="UniProtKB-KW"/>
</dbReference>
<feature type="domain" description="Glycosyl transferase family 28 C-terminal" evidence="12">
    <location>
        <begin position="183"/>
        <end position="340"/>
    </location>
</feature>
<comment type="pathway">
    <text evidence="10">Cell wall biogenesis; peptidoglycan biosynthesis.</text>
</comment>
<keyword evidence="2 10" id="KW-0132">Cell division</keyword>
<feature type="binding site" evidence="10">
    <location>
        <position position="161"/>
    </location>
    <ligand>
        <name>UDP-N-acetyl-alpha-D-glucosamine</name>
        <dbReference type="ChEBI" id="CHEBI:57705"/>
    </ligand>
</feature>
<dbReference type="Gene3D" id="3.40.50.2000">
    <property type="entry name" value="Glycogen Phosphorylase B"/>
    <property type="match status" value="2"/>
</dbReference>
<evidence type="ECO:0000313" key="14">
    <source>
        <dbReference type="Proteomes" id="UP000234329"/>
    </source>
</evidence>
<comment type="catalytic activity">
    <reaction evidence="10">
        <text>di-trans,octa-cis-undecaprenyl diphospho-N-acetyl-alpha-D-muramoyl-L-alanyl-D-glutamyl-meso-2,6-diaminopimeloyl-D-alanyl-D-alanine + UDP-N-acetyl-alpha-D-glucosamine = di-trans,octa-cis-undecaprenyl diphospho-[N-acetyl-alpha-D-glucosaminyl-(1-&gt;4)]-N-acetyl-alpha-D-muramoyl-L-alanyl-D-glutamyl-meso-2,6-diaminopimeloyl-D-alanyl-D-alanine + UDP + H(+)</text>
        <dbReference type="Rhea" id="RHEA:31227"/>
        <dbReference type="ChEBI" id="CHEBI:15378"/>
        <dbReference type="ChEBI" id="CHEBI:57705"/>
        <dbReference type="ChEBI" id="CHEBI:58223"/>
        <dbReference type="ChEBI" id="CHEBI:61387"/>
        <dbReference type="ChEBI" id="CHEBI:61388"/>
        <dbReference type="EC" id="2.4.1.227"/>
    </reaction>
</comment>
<comment type="similarity">
    <text evidence="10">Belongs to the glycosyltransferase 28 family. MurG subfamily.</text>
</comment>
<comment type="subcellular location">
    <subcellularLocation>
        <location evidence="10">Cell membrane</location>
        <topology evidence="10">Peripheral membrane protein</topology>
        <orientation evidence="10">Cytoplasmic side</orientation>
    </subcellularLocation>
</comment>
<comment type="caution">
    <text evidence="13">The sequence shown here is derived from an EMBL/GenBank/DDBJ whole genome shotgun (WGS) entry which is preliminary data.</text>
</comment>
<feature type="binding site" evidence="10">
    <location>
        <begin position="12"/>
        <end position="14"/>
    </location>
    <ligand>
        <name>UDP-N-acetyl-alpha-D-glucosamine</name>
        <dbReference type="ChEBI" id="CHEBI:57705"/>
    </ligand>
</feature>
<dbReference type="NCBIfam" id="TIGR01133">
    <property type="entry name" value="murG"/>
    <property type="match status" value="1"/>
</dbReference>
<dbReference type="Pfam" id="PF03033">
    <property type="entry name" value="Glyco_transf_28"/>
    <property type="match status" value="1"/>
</dbReference>
<dbReference type="SUPFAM" id="SSF53756">
    <property type="entry name" value="UDP-Glycosyltransferase/glycogen phosphorylase"/>
    <property type="match status" value="1"/>
</dbReference>
<keyword evidence="9 10" id="KW-0961">Cell wall biogenesis/degradation</keyword>
<dbReference type="InterPro" id="IPR007235">
    <property type="entry name" value="Glyco_trans_28_C"/>
</dbReference>
<evidence type="ECO:0000256" key="8">
    <source>
        <dbReference type="ARBA" id="ARBA00023306"/>
    </source>
</evidence>
<dbReference type="FunCoup" id="A0A2I1DPX1">
    <property type="interactions" value="302"/>
</dbReference>
<dbReference type="AlphaFoldDB" id="A0A2I1DPX1"/>
<dbReference type="Proteomes" id="UP000234329">
    <property type="component" value="Unassembled WGS sequence"/>
</dbReference>
<dbReference type="CDD" id="cd03785">
    <property type="entry name" value="GT28_MurG"/>
    <property type="match status" value="1"/>
</dbReference>
<evidence type="ECO:0000256" key="5">
    <source>
        <dbReference type="ARBA" id="ARBA00022960"/>
    </source>
</evidence>
<proteinExistence type="inferred from homology"/>
<keyword evidence="3 10" id="KW-0328">Glycosyltransferase</keyword>
<dbReference type="GO" id="GO:0050511">
    <property type="term" value="F:undecaprenyldiphospho-muramoylpentapeptide beta-N-acetylglucosaminyltransferase activity"/>
    <property type="evidence" value="ECO:0007669"/>
    <property type="project" value="UniProtKB-UniRule"/>
</dbReference>
<reference evidence="13 14" key="1">
    <citation type="submission" date="2017-03" db="EMBL/GenBank/DDBJ databases">
        <title>Draft genime sequence of the acidophilic sulfur-oxidizing bacterium Acidithiobacillus sp. SH, isolated from seawater.</title>
        <authorList>
            <person name="Sharmin S."/>
            <person name="Tokuhisa M."/>
            <person name="Kanao T."/>
            <person name="Kamimura K."/>
        </authorList>
    </citation>
    <scope>NUCLEOTIDE SEQUENCE [LARGE SCALE GENOMIC DNA]</scope>
    <source>
        <strain evidence="13 14">SH</strain>
    </source>
</reference>
<gene>
    <name evidence="10" type="primary">murG</name>
    <name evidence="13" type="ORF">B1757_00790</name>
</gene>
<evidence type="ECO:0000259" key="11">
    <source>
        <dbReference type="Pfam" id="PF03033"/>
    </source>
</evidence>
<keyword evidence="6 10" id="KW-0573">Peptidoglycan synthesis</keyword>
<name>A0A2I1DPX1_9PROT</name>
<dbReference type="InterPro" id="IPR004276">
    <property type="entry name" value="GlycoTrans_28_N"/>
</dbReference>
<feature type="binding site" evidence="10">
    <location>
        <position position="288"/>
    </location>
    <ligand>
        <name>UDP-N-acetyl-alpha-D-glucosamine</name>
        <dbReference type="ChEBI" id="CHEBI:57705"/>
    </ligand>
</feature>
<keyword evidence="8 10" id="KW-0131">Cell cycle</keyword>
<evidence type="ECO:0000256" key="2">
    <source>
        <dbReference type="ARBA" id="ARBA00022618"/>
    </source>
</evidence>
<dbReference type="UniPathway" id="UPA00219"/>
<evidence type="ECO:0000256" key="7">
    <source>
        <dbReference type="ARBA" id="ARBA00023136"/>
    </source>
</evidence>
<comment type="function">
    <text evidence="10">Cell wall formation. Catalyzes the transfer of a GlcNAc subunit on undecaprenyl-pyrophosphoryl-MurNAc-pentapeptide (lipid intermediate I) to form undecaprenyl-pyrophosphoryl-MurNAc-(pentapeptide)GlcNAc (lipid intermediate II).</text>
</comment>
<keyword evidence="14" id="KW-1185">Reference proteome</keyword>
<feature type="binding site" evidence="10">
    <location>
        <position position="189"/>
    </location>
    <ligand>
        <name>UDP-N-acetyl-alpha-D-glucosamine</name>
        <dbReference type="ChEBI" id="CHEBI:57705"/>
    </ligand>
</feature>
<dbReference type="PANTHER" id="PTHR21015">
    <property type="entry name" value="UDP-N-ACETYLGLUCOSAMINE--N-ACETYLMURAMYL-(PENTAPEPTIDE) PYROPHOSPHORYL-UNDECAPRENOL N-ACETYLGLUCOSAMINE TRANSFERASE 1"/>
    <property type="match status" value="1"/>
</dbReference>
<feature type="binding site" evidence="10">
    <location>
        <position position="124"/>
    </location>
    <ligand>
        <name>UDP-N-acetyl-alpha-D-glucosamine</name>
        <dbReference type="ChEBI" id="CHEBI:57705"/>
    </ligand>
</feature>
<evidence type="ECO:0000256" key="10">
    <source>
        <dbReference type="HAMAP-Rule" id="MF_00033"/>
    </source>
</evidence>
<dbReference type="EC" id="2.4.1.227" evidence="10"/>
<evidence type="ECO:0000313" key="13">
    <source>
        <dbReference type="EMBL" id="PKY11923.1"/>
    </source>
</evidence>
<evidence type="ECO:0000256" key="3">
    <source>
        <dbReference type="ARBA" id="ARBA00022676"/>
    </source>
</evidence>
<feature type="domain" description="Glycosyltransferase family 28 N-terminal" evidence="11">
    <location>
        <begin position="5"/>
        <end position="142"/>
    </location>
</feature>
<dbReference type="OrthoDB" id="9808936at2"/>
<dbReference type="GO" id="GO:0051991">
    <property type="term" value="F:UDP-N-acetyl-D-glucosamine:N-acetylmuramoyl-L-alanyl-D-glutamyl-meso-2,6-diaminopimelyl-D-alanyl-D-alanine-diphosphoundecaprenol 4-beta-N-acetylglucosaminlytransferase activity"/>
    <property type="evidence" value="ECO:0007669"/>
    <property type="project" value="RHEA"/>
</dbReference>
<dbReference type="GO" id="GO:0005886">
    <property type="term" value="C:plasma membrane"/>
    <property type="evidence" value="ECO:0007669"/>
    <property type="project" value="UniProtKB-SubCell"/>
</dbReference>
<dbReference type="Pfam" id="PF04101">
    <property type="entry name" value="Glyco_tran_28_C"/>
    <property type="match status" value="1"/>
</dbReference>
<keyword evidence="1 10" id="KW-1003">Cell membrane</keyword>
<comment type="caution">
    <text evidence="10">Lacks conserved residue(s) required for the propagation of feature annotation.</text>
</comment>
<evidence type="ECO:0000256" key="4">
    <source>
        <dbReference type="ARBA" id="ARBA00022679"/>
    </source>
</evidence>
<evidence type="ECO:0000256" key="1">
    <source>
        <dbReference type="ARBA" id="ARBA00022475"/>
    </source>
</evidence>
<evidence type="ECO:0000256" key="6">
    <source>
        <dbReference type="ARBA" id="ARBA00022984"/>
    </source>
</evidence>
<dbReference type="InParanoid" id="A0A2I1DPX1"/>
<dbReference type="GO" id="GO:0071555">
    <property type="term" value="P:cell wall organization"/>
    <property type="evidence" value="ECO:0007669"/>
    <property type="project" value="UniProtKB-KW"/>
</dbReference>
<keyword evidence="5 10" id="KW-0133">Cell shape</keyword>
<dbReference type="GO" id="GO:0005975">
    <property type="term" value="P:carbohydrate metabolic process"/>
    <property type="evidence" value="ECO:0007669"/>
    <property type="project" value="InterPro"/>
</dbReference>
<dbReference type="HAMAP" id="MF_00033">
    <property type="entry name" value="MurG"/>
    <property type="match status" value="1"/>
</dbReference>
<accession>A0A2I1DPX1</accession>
<evidence type="ECO:0000256" key="9">
    <source>
        <dbReference type="ARBA" id="ARBA00023316"/>
    </source>
</evidence>
<dbReference type="PANTHER" id="PTHR21015:SF22">
    <property type="entry name" value="GLYCOSYLTRANSFERASE"/>
    <property type="match status" value="1"/>
</dbReference>
<dbReference type="RefSeq" id="WP_101536512.1">
    <property type="nucleotide sequence ID" value="NZ_MXAV01000004.1"/>
</dbReference>
<protein>
    <recommendedName>
        <fullName evidence="10">UDP-N-acetylglucosamine--N-acetylmuramyl-(pentapeptide) pyrophosphoryl-undecaprenol N-acetylglucosamine transferase</fullName>
        <ecNumber evidence="10">2.4.1.227</ecNumber>
    </recommendedName>
    <alternativeName>
        <fullName evidence="10">Undecaprenyl-PP-MurNAc-pentapeptide-UDPGlcNAc GlcNAc transferase</fullName>
    </alternativeName>
</protein>
<evidence type="ECO:0000259" key="12">
    <source>
        <dbReference type="Pfam" id="PF04101"/>
    </source>
</evidence>
<keyword evidence="7 10" id="KW-0472">Membrane</keyword>
<feature type="binding site" evidence="10">
    <location>
        <position position="243"/>
    </location>
    <ligand>
        <name>UDP-N-acetyl-alpha-D-glucosamine</name>
        <dbReference type="ChEBI" id="CHEBI:57705"/>
    </ligand>
</feature>
<dbReference type="EMBL" id="MXAV01000004">
    <property type="protein sequence ID" value="PKY11923.1"/>
    <property type="molecule type" value="Genomic_DNA"/>
</dbReference>
<dbReference type="GO" id="GO:0051301">
    <property type="term" value="P:cell division"/>
    <property type="evidence" value="ECO:0007669"/>
    <property type="project" value="UniProtKB-KW"/>
</dbReference>
<sequence length="360" mass="38427">MAERVLIAAGGTGGHVFPALAVADVLRDQGVEVAFAGTSAGMEARLVPERGYPLHLIEMQGVRGKGLGRWLRAPWRVSRAVLQARKIIQQTQSQQVLGMGGYVTAPVGLAAWSMGRPLCLHEQNAIAGLSNRLLAPLAKHIFLGFPETRLPRGEWVGNPVRSTIRDLPAPAERFAGHHGAPHLLIMGGSQGAKALNSVSVAAIAAMPEQQRPQIWHQTGRDHLESTRSAYAEAGIDARVEPFIEDMTAALGWADLALCRAGAATVAELAAAGLGAILVPFPFAVDDHQAANARFLETAGAARMLRQENLHAQELKDILAPLLSDSALRLRWAEAARQQSRGDAATTVARTCMRPEGDNHA</sequence>
<keyword evidence="4 10" id="KW-0808">Transferase</keyword>
<dbReference type="InterPro" id="IPR006009">
    <property type="entry name" value="GlcNAc_MurG"/>
</dbReference>
<organism evidence="13 14">
    <name type="scientific">Acidithiobacillus marinus</name>
    <dbReference type="NCBI Taxonomy" id="187490"/>
    <lineage>
        <taxon>Bacteria</taxon>
        <taxon>Pseudomonadati</taxon>
        <taxon>Pseudomonadota</taxon>
        <taxon>Acidithiobacillia</taxon>
        <taxon>Acidithiobacillales</taxon>
        <taxon>Acidithiobacillaceae</taxon>
        <taxon>Acidithiobacillus</taxon>
    </lineage>
</organism>